<dbReference type="PANTHER" id="PTHR43065">
    <property type="entry name" value="SENSOR HISTIDINE KINASE"/>
    <property type="match status" value="1"/>
</dbReference>
<keyword evidence="13" id="KW-1185">Reference proteome</keyword>
<feature type="coiled-coil region" evidence="9">
    <location>
        <begin position="274"/>
        <end position="305"/>
    </location>
</feature>
<dbReference type="InterPro" id="IPR036097">
    <property type="entry name" value="HisK_dim/P_sf"/>
</dbReference>
<evidence type="ECO:0000313" key="13">
    <source>
        <dbReference type="Proteomes" id="UP000280346"/>
    </source>
</evidence>
<keyword evidence="3" id="KW-0597">Phosphoprotein</keyword>
<dbReference type="Gene3D" id="3.30.450.20">
    <property type="entry name" value="PAS domain"/>
    <property type="match status" value="2"/>
</dbReference>
<dbReference type="InterPro" id="IPR000014">
    <property type="entry name" value="PAS"/>
</dbReference>
<dbReference type="Proteomes" id="UP000280346">
    <property type="component" value="Unassembled WGS sequence"/>
</dbReference>
<organism evidence="12 13">
    <name type="scientific">Azospirillum doebereinerae</name>
    <dbReference type="NCBI Taxonomy" id="92933"/>
    <lineage>
        <taxon>Bacteria</taxon>
        <taxon>Pseudomonadati</taxon>
        <taxon>Pseudomonadota</taxon>
        <taxon>Alphaproteobacteria</taxon>
        <taxon>Rhodospirillales</taxon>
        <taxon>Azospirillaceae</taxon>
        <taxon>Azospirillum</taxon>
    </lineage>
</organism>
<evidence type="ECO:0000256" key="4">
    <source>
        <dbReference type="ARBA" id="ARBA00022679"/>
    </source>
</evidence>
<comment type="catalytic activity">
    <reaction evidence="1">
        <text>ATP + protein L-histidine = ADP + protein N-phospho-L-histidine.</text>
        <dbReference type="EC" id="2.7.13.3"/>
    </reaction>
</comment>
<name>A0A3S0XDM6_9PROT</name>
<dbReference type="CDD" id="cd00082">
    <property type="entry name" value="HisKA"/>
    <property type="match status" value="1"/>
</dbReference>
<dbReference type="InterPro" id="IPR035965">
    <property type="entry name" value="PAS-like_dom_sf"/>
</dbReference>
<protein>
    <recommendedName>
        <fullName evidence="2">histidine kinase</fullName>
        <ecNumber evidence="2">2.7.13.3</ecNumber>
    </recommendedName>
</protein>
<dbReference type="InterPro" id="IPR005467">
    <property type="entry name" value="His_kinase_dom"/>
</dbReference>
<dbReference type="NCBIfam" id="TIGR00229">
    <property type="entry name" value="sensory_box"/>
    <property type="match status" value="1"/>
</dbReference>
<proteinExistence type="predicted"/>
<sequence length="575" mass="63465">MTGPDDSGIDGIVEDPNGDFAAPGTVQGTIDRARHYREQVLSSIPGLLVHRGGRVLHCNRPAAQLLGYATPEEVLALPGVLALVSEDAAFAERQAYEQCLAGVTREDVRRIKRQRADGGVQWFDQLLEPVDWGGAPAVLETLAQVRPQTGYTQMPHQWQLLQAAIDAMPNGVLMLDRDIKMEGANSEFLRLWDYPPGLFPPGTPMDVMLTYNHQRGDYGDVPCGPIVAELASRFLVRCVINAERHVPNGRILDIRTAPRADGGYVVTHVDITDRKRIENELREAKERAETILKELRETQQQLIVQEKMASLGQLTAGIAHELKNPLNFVNNFAELSGELLDELLALLGPLDDRMNAADRADAEDLTASLQSNLRKIADHGRRADNIVKSMLEHSRGGGGEWQTADMNALVDEALALSYHAVRAQDRGFNTELERRFDPAVGALNLVPQDVSRVLVNVFTNAFYALRKRQKTDTEPDYRPRLTVSTVDCGGTVEIRIRDNGTGMTPAVIAKLFTPFFTTKPTGEGTGLGLSLSYDIVVHQHRGRFDVSSVENDHAEFTITLPRAIPAVSLGERRKT</sequence>
<comment type="caution">
    <text evidence="12">The sequence shown here is derived from an EMBL/GenBank/DDBJ whole genome shotgun (WGS) entry which is preliminary data.</text>
</comment>
<dbReference type="SMART" id="SM00387">
    <property type="entry name" value="HATPase_c"/>
    <property type="match status" value="1"/>
</dbReference>
<feature type="domain" description="Histidine kinase" evidence="11">
    <location>
        <begin position="317"/>
        <end position="564"/>
    </location>
</feature>
<dbReference type="GO" id="GO:0006355">
    <property type="term" value="P:regulation of DNA-templated transcription"/>
    <property type="evidence" value="ECO:0007669"/>
    <property type="project" value="InterPro"/>
</dbReference>
<evidence type="ECO:0000256" key="7">
    <source>
        <dbReference type="ARBA" id="ARBA00022840"/>
    </source>
</evidence>
<dbReference type="Pfam" id="PF00512">
    <property type="entry name" value="HisKA"/>
    <property type="match status" value="1"/>
</dbReference>
<dbReference type="InterPro" id="IPR036890">
    <property type="entry name" value="HATPase_C_sf"/>
</dbReference>
<feature type="region of interest" description="Disordered" evidence="10">
    <location>
        <begin position="1"/>
        <end position="23"/>
    </location>
</feature>
<dbReference type="PANTHER" id="PTHR43065:SF42">
    <property type="entry name" value="TWO-COMPONENT SENSOR PPRA"/>
    <property type="match status" value="1"/>
</dbReference>
<dbReference type="Gene3D" id="1.10.287.130">
    <property type="match status" value="1"/>
</dbReference>
<dbReference type="RefSeq" id="WP_126995057.1">
    <property type="nucleotide sequence ID" value="NZ_CP173190.1"/>
</dbReference>
<keyword evidence="7" id="KW-0067">ATP-binding</keyword>
<keyword evidence="6" id="KW-0418">Kinase</keyword>
<keyword evidence="9" id="KW-0175">Coiled coil</keyword>
<reference evidence="12 13" key="1">
    <citation type="submission" date="2018-12" db="EMBL/GenBank/DDBJ databases">
        <authorList>
            <person name="Yang Y."/>
        </authorList>
    </citation>
    <scope>NUCLEOTIDE SEQUENCE [LARGE SCALE GENOMIC DNA]</scope>
    <source>
        <strain evidence="12 13">GSF71</strain>
    </source>
</reference>
<gene>
    <name evidence="12" type="ORF">EJ913_04120</name>
</gene>
<evidence type="ECO:0000256" key="5">
    <source>
        <dbReference type="ARBA" id="ARBA00022741"/>
    </source>
</evidence>
<evidence type="ECO:0000256" key="2">
    <source>
        <dbReference type="ARBA" id="ARBA00012438"/>
    </source>
</evidence>
<keyword evidence="5" id="KW-0547">Nucleotide-binding</keyword>
<dbReference type="Pfam" id="PF12860">
    <property type="entry name" value="PAS_7"/>
    <property type="match status" value="1"/>
</dbReference>
<dbReference type="InterPro" id="IPR003661">
    <property type="entry name" value="HisK_dim/P_dom"/>
</dbReference>
<dbReference type="InterPro" id="IPR004358">
    <property type="entry name" value="Sig_transdc_His_kin-like_C"/>
</dbReference>
<dbReference type="SUPFAM" id="SSF47384">
    <property type="entry name" value="Homodimeric domain of signal transducing histidine kinase"/>
    <property type="match status" value="1"/>
</dbReference>
<dbReference type="SMART" id="SM00091">
    <property type="entry name" value="PAS"/>
    <property type="match status" value="2"/>
</dbReference>
<dbReference type="InterPro" id="IPR013767">
    <property type="entry name" value="PAS_fold"/>
</dbReference>
<accession>A0A3S0XDM6</accession>
<keyword evidence="8" id="KW-0902">Two-component regulatory system</keyword>
<dbReference type="EMBL" id="RZIJ01000002">
    <property type="protein sequence ID" value="RUQ75052.1"/>
    <property type="molecule type" value="Genomic_DNA"/>
</dbReference>
<dbReference type="PROSITE" id="PS50109">
    <property type="entry name" value="HIS_KIN"/>
    <property type="match status" value="1"/>
</dbReference>
<dbReference type="OrthoDB" id="1931120at2"/>
<evidence type="ECO:0000256" key="8">
    <source>
        <dbReference type="ARBA" id="ARBA00023012"/>
    </source>
</evidence>
<dbReference type="EC" id="2.7.13.3" evidence="2"/>
<dbReference type="SUPFAM" id="SSF55874">
    <property type="entry name" value="ATPase domain of HSP90 chaperone/DNA topoisomerase II/histidine kinase"/>
    <property type="match status" value="1"/>
</dbReference>
<dbReference type="SMART" id="SM00388">
    <property type="entry name" value="HisKA"/>
    <property type="match status" value="1"/>
</dbReference>
<dbReference type="GO" id="GO:0005524">
    <property type="term" value="F:ATP binding"/>
    <property type="evidence" value="ECO:0007669"/>
    <property type="project" value="UniProtKB-KW"/>
</dbReference>
<dbReference type="Gene3D" id="3.30.565.10">
    <property type="entry name" value="Histidine kinase-like ATPase, C-terminal domain"/>
    <property type="match status" value="1"/>
</dbReference>
<dbReference type="Pfam" id="PF00989">
    <property type="entry name" value="PAS"/>
    <property type="match status" value="1"/>
</dbReference>
<dbReference type="PRINTS" id="PR00344">
    <property type="entry name" value="BCTRLSENSOR"/>
</dbReference>
<evidence type="ECO:0000256" key="9">
    <source>
        <dbReference type="SAM" id="Coils"/>
    </source>
</evidence>
<evidence type="ECO:0000256" key="10">
    <source>
        <dbReference type="SAM" id="MobiDB-lite"/>
    </source>
</evidence>
<dbReference type="AlphaFoldDB" id="A0A3S0XDM6"/>
<keyword evidence="4" id="KW-0808">Transferase</keyword>
<dbReference type="GO" id="GO:0000155">
    <property type="term" value="F:phosphorelay sensor kinase activity"/>
    <property type="evidence" value="ECO:0007669"/>
    <property type="project" value="InterPro"/>
</dbReference>
<evidence type="ECO:0000259" key="11">
    <source>
        <dbReference type="PROSITE" id="PS50109"/>
    </source>
</evidence>
<evidence type="ECO:0000256" key="3">
    <source>
        <dbReference type="ARBA" id="ARBA00022553"/>
    </source>
</evidence>
<dbReference type="InterPro" id="IPR003594">
    <property type="entry name" value="HATPase_dom"/>
</dbReference>
<dbReference type="CDD" id="cd00130">
    <property type="entry name" value="PAS"/>
    <property type="match status" value="1"/>
</dbReference>
<dbReference type="SUPFAM" id="SSF55785">
    <property type="entry name" value="PYP-like sensor domain (PAS domain)"/>
    <property type="match status" value="2"/>
</dbReference>
<dbReference type="Pfam" id="PF02518">
    <property type="entry name" value="HATPase_c"/>
    <property type="match status" value="1"/>
</dbReference>
<evidence type="ECO:0000313" key="12">
    <source>
        <dbReference type="EMBL" id="RUQ75052.1"/>
    </source>
</evidence>
<evidence type="ECO:0000256" key="6">
    <source>
        <dbReference type="ARBA" id="ARBA00022777"/>
    </source>
</evidence>
<evidence type="ECO:0000256" key="1">
    <source>
        <dbReference type="ARBA" id="ARBA00000085"/>
    </source>
</evidence>